<keyword evidence="6 7" id="KW-0694">RNA-binding</keyword>
<dbReference type="SMART" id="SM00650">
    <property type="entry name" value="rADc"/>
    <property type="match status" value="1"/>
</dbReference>
<dbReference type="FunFam" id="3.40.50.150:FF:000023">
    <property type="entry name" value="Ribosomal RNA small subunit methyltransferase A"/>
    <property type="match status" value="1"/>
</dbReference>
<protein>
    <recommendedName>
        <fullName evidence="7">Ribosomal RNA small subunit methyltransferase A</fullName>
        <ecNumber evidence="7">2.1.1.182</ecNumber>
    </recommendedName>
    <alternativeName>
        <fullName evidence="7">16S rRNA (adenine(1518)-N(6)/adenine(1519)-N(6))-dimethyltransferase</fullName>
    </alternativeName>
    <alternativeName>
        <fullName evidence="7">16S rRNA dimethyladenosine transferase</fullName>
    </alternativeName>
    <alternativeName>
        <fullName evidence="7">16S rRNA dimethylase</fullName>
    </alternativeName>
    <alternativeName>
        <fullName evidence="7">S-adenosylmethionine-6-N', N'-adenosyl(rRNA) dimethyltransferase</fullName>
    </alternativeName>
</protein>
<dbReference type="Gene3D" id="3.40.50.150">
    <property type="entry name" value="Vaccinia Virus protein VP39"/>
    <property type="match status" value="1"/>
</dbReference>
<feature type="binding site" evidence="7 8">
    <location>
        <position position="11"/>
    </location>
    <ligand>
        <name>S-adenosyl-L-methionine</name>
        <dbReference type="ChEBI" id="CHEBI:59789"/>
    </ligand>
</feature>
<dbReference type="PROSITE" id="PS51689">
    <property type="entry name" value="SAM_RNA_A_N6_MT"/>
    <property type="match status" value="1"/>
</dbReference>
<dbReference type="AlphaFoldDB" id="A0A0G4B3Q6"/>
<sequence>MFKIKKQLGQNFLKNPEVVTKIIEAAEIKADDKIIEIGPGTGILTEALIKTGAAIFAVEKDYDLITTLKRNIGEPKNLKIVHQDALWFDLSLFETGKFKVVANIPYNITSPLIRKFIEGEIKPESMVLMVQKEVAERICAAPGNSERGLLTIIVEFYADAEIVLQVPRKDFYPVPNVDSSVIKLKIKNEKRNVDEQMFFKIVKAGLAAKRRQIHNSLSATFHWTKEETIKILELSEIKPTLRAEDLTLDQWFNLYNCIAKKS</sequence>
<evidence type="ECO:0000256" key="8">
    <source>
        <dbReference type="PROSITE-ProRule" id="PRU01026"/>
    </source>
</evidence>
<dbReference type="SUPFAM" id="SSF53335">
    <property type="entry name" value="S-adenosyl-L-methionine-dependent methyltransferases"/>
    <property type="match status" value="1"/>
</dbReference>
<name>A0A0G4B3Q6_9BACT</name>
<dbReference type="InterPro" id="IPR011530">
    <property type="entry name" value="rRNA_adenine_dimethylase"/>
</dbReference>
<feature type="binding site" evidence="7 8">
    <location>
        <position position="13"/>
    </location>
    <ligand>
        <name>S-adenosyl-L-methionine</name>
        <dbReference type="ChEBI" id="CHEBI:59789"/>
    </ligand>
</feature>
<keyword evidence="2 7" id="KW-0698">rRNA processing</keyword>
<dbReference type="NCBIfam" id="TIGR00755">
    <property type="entry name" value="ksgA"/>
    <property type="match status" value="1"/>
</dbReference>
<gene>
    <name evidence="7" type="primary">rsmA</name>
    <name evidence="7" type="synonym">ksgA</name>
    <name evidence="10" type="ORF">UT28_C0001G0242</name>
</gene>
<evidence type="ECO:0000256" key="1">
    <source>
        <dbReference type="ARBA" id="ARBA00022490"/>
    </source>
</evidence>
<dbReference type="InterPro" id="IPR020596">
    <property type="entry name" value="rRNA_Ade_Mease_Trfase_CS"/>
</dbReference>
<evidence type="ECO:0000313" key="10">
    <source>
        <dbReference type="EMBL" id="AKM82053.1"/>
    </source>
</evidence>
<evidence type="ECO:0000259" key="9">
    <source>
        <dbReference type="SMART" id="SM00650"/>
    </source>
</evidence>
<comment type="catalytic activity">
    <reaction evidence="7">
        <text>adenosine(1518)/adenosine(1519) in 16S rRNA + 4 S-adenosyl-L-methionine = N(6)-dimethyladenosine(1518)/N(6)-dimethyladenosine(1519) in 16S rRNA + 4 S-adenosyl-L-homocysteine + 4 H(+)</text>
        <dbReference type="Rhea" id="RHEA:19609"/>
        <dbReference type="Rhea" id="RHEA-COMP:10232"/>
        <dbReference type="Rhea" id="RHEA-COMP:10233"/>
        <dbReference type="ChEBI" id="CHEBI:15378"/>
        <dbReference type="ChEBI" id="CHEBI:57856"/>
        <dbReference type="ChEBI" id="CHEBI:59789"/>
        <dbReference type="ChEBI" id="CHEBI:74411"/>
        <dbReference type="ChEBI" id="CHEBI:74493"/>
        <dbReference type="EC" id="2.1.1.182"/>
    </reaction>
</comment>
<dbReference type="Pfam" id="PF00398">
    <property type="entry name" value="RrnaAD"/>
    <property type="match status" value="1"/>
</dbReference>
<feature type="binding site" evidence="7 8">
    <location>
        <position position="103"/>
    </location>
    <ligand>
        <name>S-adenosyl-L-methionine</name>
        <dbReference type="ChEBI" id="CHEBI:59789"/>
    </ligand>
</feature>
<keyword evidence="5 7" id="KW-0949">S-adenosyl-L-methionine</keyword>
<reference evidence="10 11" key="1">
    <citation type="journal article" date="2015" name="Nature">
        <title>rRNA introns, odd ribosomes, and small enigmatic genomes across a large radiation of phyla.</title>
        <authorList>
            <person name="Brown C.T."/>
            <person name="Hug L.A."/>
            <person name="Thomas B.C."/>
            <person name="Sharon I."/>
            <person name="Castelle C.J."/>
            <person name="Singh A."/>
            <person name="Wilkins M.J."/>
            <person name="Williams K.H."/>
            <person name="Banfield J.F."/>
        </authorList>
    </citation>
    <scope>NUCLEOTIDE SEQUENCE [LARGE SCALE GENOMIC DNA]</scope>
</reference>
<dbReference type="GO" id="GO:0005829">
    <property type="term" value="C:cytosol"/>
    <property type="evidence" value="ECO:0007669"/>
    <property type="project" value="TreeGrafter"/>
</dbReference>
<dbReference type="GO" id="GO:0052908">
    <property type="term" value="F:16S rRNA (adenine(1518)-N(6)/adenine(1519)-N(6))-dimethyltransferase activity"/>
    <property type="evidence" value="ECO:0007669"/>
    <property type="project" value="UniProtKB-EC"/>
</dbReference>
<dbReference type="GO" id="GO:0003723">
    <property type="term" value="F:RNA binding"/>
    <property type="evidence" value="ECO:0007669"/>
    <property type="project" value="UniProtKB-UniRule"/>
</dbReference>
<comment type="function">
    <text evidence="7">Specifically dimethylates two adjacent adenosines (A1518 and A1519) in the loop of a conserved hairpin near the 3'-end of 16S rRNA in the 30S particle. May play a critical role in biogenesis of 30S subunits.</text>
</comment>
<dbReference type="PATRIC" id="fig|1618337.4.peg.239"/>
<organism evidence="10 11">
    <name type="scientific">Berkelbacteria bacterium GW2011_GWE1_39_12</name>
    <dbReference type="NCBI Taxonomy" id="1618337"/>
    <lineage>
        <taxon>Bacteria</taxon>
        <taxon>Candidatus Berkelbacteria</taxon>
    </lineage>
</organism>
<dbReference type="PROSITE" id="PS01131">
    <property type="entry name" value="RRNA_A_DIMETH"/>
    <property type="match status" value="1"/>
</dbReference>
<comment type="subcellular location">
    <subcellularLocation>
        <location evidence="7">Cytoplasm</location>
    </subcellularLocation>
</comment>
<dbReference type="Gene3D" id="1.10.8.100">
    <property type="entry name" value="Ribosomal RNA adenine dimethylase-like, domain 2"/>
    <property type="match status" value="1"/>
</dbReference>
<keyword evidence="3 7" id="KW-0489">Methyltransferase</keyword>
<evidence type="ECO:0000256" key="5">
    <source>
        <dbReference type="ARBA" id="ARBA00022691"/>
    </source>
</evidence>
<evidence type="ECO:0000256" key="7">
    <source>
        <dbReference type="HAMAP-Rule" id="MF_00607"/>
    </source>
</evidence>
<dbReference type="InterPro" id="IPR001737">
    <property type="entry name" value="KsgA/Erm"/>
</dbReference>
<dbReference type="PANTHER" id="PTHR11727">
    <property type="entry name" value="DIMETHYLADENOSINE TRANSFERASE"/>
    <property type="match status" value="1"/>
</dbReference>
<feature type="domain" description="Ribosomal RNA adenine methylase transferase N-terminal" evidence="9">
    <location>
        <begin position="18"/>
        <end position="188"/>
    </location>
</feature>
<keyword evidence="4 7" id="KW-0808">Transferase</keyword>
<dbReference type="InterPro" id="IPR020598">
    <property type="entry name" value="rRNA_Ade_methylase_Trfase_N"/>
</dbReference>
<dbReference type="EMBL" id="CP011213">
    <property type="protein sequence ID" value="AKM82053.1"/>
    <property type="molecule type" value="Genomic_DNA"/>
</dbReference>
<dbReference type="EC" id="2.1.1.182" evidence="7"/>
<comment type="similarity">
    <text evidence="7">Belongs to the class I-like SAM-binding methyltransferase superfamily. rRNA adenine N(6)-methyltransferase family. RsmA subfamily.</text>
</comment>
<dbReference type="InterPro" id="IPR029063">
    <property type="entry name" value="SAM-dependent_MTases_sf"/>
</dbReference>
<evidence type="ECO:0000256" key="3">
    <source>
        <dbReference type="ARBA" id="ARBA00022603"/>
    </source>
</evidence>
<dbReference type="KEGG" id="bbgw:UT28_C0001G0242"/>
<dbReference type="PANTHER" id="PTHR11727:SF7">
    <property type="entry name" value="DIMETHYLADENOSINE TRANSFERASE-RELATED"/>
    <property type="match status" value="1"/>
</dbReference>
<dbReference type="STRING" id="1618337.UT28_C0001G0242"/>
<dbReference type="CDD" id="cd02440">
    <property type="entry name" value="AdoMet_MTases"/>
    <property type="match status" value="1"/>
</dbReference>
<evidence type="ECO:0000313" key="11">
    <source>
        <dbReference type="Proteomes" id="UP000035648"/>
    </source>
</evidence>
<evidence type="ECO:0000256" key="4">
    <source>
        <dbReference type="ARBA" id="ARBA00022679"/>
    </source>
</evidence>
<feature type="binding site" evidence="7 8">
    <location>
        <position position="84"/>
    </location>
    <ligand>
        <name>S-adenosyl-L-methionine</name>
        <dbReference type="ChEBI" id="CHEBI:59789"/>
    </ligand>
</feature>
<accession>A0A0G4B3Q6</accession>
<keyword evidence="1 7" id="KW-0963">Cytoplasm</keyword>
<evidence type="ECO:0000256" key="2">
    <source>
        <dbReference type="ARBA" id="ARBA00022552"/>
    </source>
</evidence>
<dbReference type="HAMAP" id="MF_00607">
    <property type="entry name" value="16SrRNA_methyltr_A"/>
    <property type="match status" value="1"/>
</dbReference>
<evidence type="ECO:0000256" key="6">
    <source>
        <dbReference type="ARBA" id="ARBA00022884"/>
    </source>
</evidence>
<feature type="binding site" evidence="7 8">
    <location>
        <position position="38"/>
    </location>
    <ligand>
        <name>S-adenosyl-L-methionine</name>
        <dbReference type="ChEBI" id="CHEBI:59789"/>
    </ligand>
</feature>
<proteinExistence type="inferred from homology"/>
<dbReference type="InterPro" id="IPR023165">
    <property type="entry name" value="rRNA_Ade_diMease-like_C"/>
</dbReference>
<dbReference type="Proteomes" id="UP000035648">
    <property type="component" value="Chromosome"/>
</dbReference>
<feature type="binding site" evidence="7 8">
    <location>
        <position position="59"/>
    </location>
    <ligand>
        <name>S-adenosyl-L-methionine</name>
        <dbReference type="ChEBI" id="CHEBI:59789"/>
    </ligand>
</feature>